<evidence type="ECO:0000313" key="14">
    <source>
        <dbReference type="Proteomes" id="UP000829354"/>
    </source>
</evidence>
<sequence>METVALIRMEEEEITIDDETQTNETRHEVHVNQCVMPSPSPATSSPSTSSSAFPSDSADISRRHQNSQNLTSSENQNKKKKYEVHAGRNRFGCGGRLVCSRSHGAFVVTVFLMIATLTLYFVFDAPFLWNISPAIPIVAAVVSITVISNFLATSFTDPGILPRVENLEIIEAKRQENGVPSTSEIPADPNTPRPRFRDVIINGEHVKMKYCTTCRLYRPPRCSHCAVCDNCVLMFDHHCPWVGNCIGLRNYNYFYRFVFCLSILVIYLFACAVTHMSLLAQQMPFGEVIRKTPGSVVVILICFLTTWSIIGLSCFHTYLLCADLTTNEDLKRIYRKKHRSTPPASQIPGIPTKNPFYMGCFKSFASRLFKSRFPSVLDATGYVDHQPTIEIRVPIQHEKNDEKV</sequence>
<dbReference type="InterPro" id="IPR039859">
    <property type="entry name" value="PFA4/ZDH16/20/ERF2-like"/>
</dbReference>
<evidence type="ECO:0000256" key="11">
    <source>
        <dbReference type="SAM" id="MobiDB-lite"/>
    </source>
</evidence>
<feature type="compositionally biased region" description="Polar residues" evidence="11">
    <location>
        <begin position="66"/>
        <end position="75"/>
    </location>
</feature>
<evidence type="ECO:0000256" key="7">
    <source>
        <dbReference type="ARBA" id="ARBA00023288"/>
    </source>
</evidence>
<dbReference type="GO" id="GO:0012505">
    <property type="term" value="C:endomembrane system"/>
    <property type="evidence" value="ECO:0007669"/>
    <property type="project" value="UniProtKB-SubCell"/>
</dbReference>
<proteinExistence type="inferred from homology"/>
<evidence type="ECO:0000259" key="12">
    <source>
        <dbReference type="Pfam" id="PF01529"/>
    </source>
</evidence>
<dbReference type="AlphaFoldDB" id="A0AAE9E8V2"/>
<organism evidence="13 14">
    <name type="scientific">Caenorhabditis briggsae</name>
    <dbReference type="NCBI Taxonomy" id="6238"/>
    <lineage>
        <taxon>Eukaryota</taxon>
        <taxon>Metazoa</taxon>
        <taxon>Ecdysozoa</taxon>
        <taxon>Nematoda</taxon>
        <taxon>Chromadorea</taxon>
        <taxon>Rhabditida</taxon>
        <taxon>Rhabditina</taxon>
        <taxon>Rhabditomorpha</taxon>
        <taxon>Rhabditoidea</taxon>
        <taxon>Rhabditidae</taxon>
        <taxon>Peloderinae</taxon>
        <taxon>Caenorhabditis</taxon>
    </lineage>
</organism>
<keyword evidence="6" id="KW-0564">Palmitate</keyword>
<dbReference type="EC" id="2.3.1.225" evidence="10"/>
<dbReference type="GO" id="GO:0019706">
    <property type="term" value="F:protein-cysteine S-palmitoyltransferase activity"/>
    <property type="evidence" value="ECO:0007669"/>
    <property type="project" value="UniProtKB-EC"/>
</dbReference>
<evidence type="ECO:0000256" key="8">
    <source>
        <dbReference type="ARBA" id="ARBA00023315"/>
    </source>
</evidence>
<evidence type="ECO:0000256" key="10">
    <source>
        <dbReference type="RuleBase" id="RU079119"/>
    </source>
</evidence>
<dbReference type="PROSITE" id="PS50216">
    <property type="entry name" value="DHHC"/>
    <property type="match status" value="1"/>
</dbReference>
<keyword evidence="3 10" id="KW-0812">Transmembrane</keyword>
<comment type="catalytic activity">
    <reaction evidence="9 10">
        <text>L-cysteinyl-[protein] + hexadecanoyl-CoA = S-hexadecanoyl-L-cysteinyl-[protein] + CoA</text>
        <dbReference type="Rhea" id="RHEA:36683"/>
        <dbReference type="Rhea" id="RHEA-COMP:10131"/>
        <dbReference type="Rhea" id="RHEA-COMP:11032"/>
        <dbReference type="ChEBI" id="CHEBI:29950"/>
        <dbReference type="ChEBI" id="CHEBI:57287"/>
        <dbReference type="ChEBI" id="CHEBI:57379"/>
        <dbReference type="ChEBI" id="CHEBI:74151"/>
        <dbReference type="EC" id="2.3.1.225"/>
    </reaction>
</comment>
<evidence type="ECO:0000256" key="6">
    <source>
        <dbReference type="ARBA" id="ARBA00023139"/>
    </source>
</evidence>
<gene>
    <name evidence="13" type="ORF">L5515_002498</name>
</gene>
<evidence type="ECO:0000256" key="2">
    <source>
        <dbReference type="ARBA" id="ARBA00022679"/>
    </source>
</evidence>
<feature type="region of interest" description="Disordered" evidence="11">
    <location>
        <begin position="1"/>
        <end position="83"/>
    </location>
</feature>
<feature type="domain" description="Palmitoyltransferase DHHC" evidence="12">
    <location>
        <begin position="207"/>
        <end position="331"/>
    </location>
</feature>
<evidence type="ECO:0000256" key="9">
    <source>
        <dbReference type="ARBA" id="ARBA00048048"/>
    </source>
</evidence>
<accession>A0AAE9E8V2</accession>
<name>A0AAE9E8V2_CAEBR</name>
<evidence type="ECO:0000256" key="1">
    <source>
        <dbReference type="ARBA" id="ARBA00004127"/>
    </source>
</evidence>
<dbReference type="InterPro" id="IPR001594">
    <property type="entry name" value="Palmitoyltrfase_DHHC"/>
</dbReference>
<feature type="compositionally biased region" description="Acidic residues" evidence="11">
    <location>
        <begin position="10"/>
        <end position="21"/>
    </location>
</feature>
<keyword evidence="7" id="KW-0449">Lipoprotein</keyword>
<keyword evidence="8 10" id="KW-0012">Acyltransferase</keyword>
<feature type="transmembrane region" description="Helical" evidence="10">
    <location>
        <begin position="253"/>
        <end position="276"/>
    </location>
</feature>
<keyword evidence="5 10" id="KW-0472">Membrane</keyword>
<evidence type="ECO:0000256" key="3">
    <source>
        <dbReference type="ARBA" id="ARBA00022692"/>
    </source>
</evidence>
<feature type="transmembrane region" description="Helical" evidence="10">
    <location>
        <begin position="104"/>
        <end position="123"/>
    </location>
</feature>
<dbReference type="PANTHER" id="PTHR22883:SF43">
    <property type="entry name" value="PALMITOYLTRANSFERASE APP"/>
    <property type="match status" value="1"/>
</dbReference>
<keyword evidence="4 10" id="KW-1133">Transmembrane helix</keyword>
<keyword evidence="14" id="KW-1185">Reference proteome</keyword>
<feature type="compositionally biased region" description="Low complexity" evidence="11">
    <location>
        <begin position="41"/>
        <end position="58"/>
    </location>
</feature>
<dbReference type="PANTHER" id="PTHR22883">
    <property type="entry name" value="ZINC FINGER DHHC DOMAIN CONTAINING PROTEIN"/>
    <property type="match status" value="1"/>
</dbReference>
<reference evidence="13 14" key="1">
    <citation type="submission" date="2022-04" db="EMBL/GenBank/DDBJ databases">
        <title>Chromosome-level reference genomes for two strains of Caenorhabditis briggsae: an improved platform for comparative genomics.</title>
        <authorList>
            <person name="Stevens L."/>
            <person name="Andersen E."/>
        </authorList>
    </citation>
    <scope>NUCLEOTIDE SEQUENCE [LARGE SCALE GENOMIC DNA]</scope>
    <source>
        <strain evidence="13">VX34</strain>
        <tissue evidence="13">Whole-organism</tissue>
    </source>
</reference>
<feature type="transmembrane region" description="Helical" evidence="10">
    <location>
        <begin position="296"/>
        <end position="321"/>
    </location>
</feature>
<evidence type="ECO:0000256" key="5">
    <source>
        <dbReference type="ARBA" id="ARBA00023136"/>
    </source>
</evidence>
<dbReference type="Proteomes" id="UP000829354">
    <property type="component" value="Chromosome I"/>
</dbReference>
<comment type="similarity">
    <text evidence="10">Belongs to the DHHC palmitoyltransferase family.</text>
</comment>
<feature type="transmembrane region" description="Helical" evidence="10">
    <location>
        <begin position="135"/>
        <end position="155"/>
    </location>
</feature>
<evidence type="ECO:0000313" key="13">
    <source>
        <dbReference type="EMBL" id="UMM14839.1"/>
    </source>
</evidence>
<comment type="domain">
    <text evidence="10">The DHHC domain is required for palmitoyltransferase activity.</text>
</comment>
<comment type="subcellular location">
    <subcellularLocation>
        <location evidence="1">Endomembrane system</location>
        <topology evidence="1">Multi-pass membrane protein</topology>
    </subcellularLocation>
</comment>
<protein>
    <recommendedName>
        <fullName evidence="10">Palmitoyltransferase</fullName>
        <ecNumber evidence="10">2.3.1.225</ecNumber>
    </recommendedName>
</protein>
<keyword evidence="2 10" id="KW-0808">Transferase</keyword>
<evidence type="ECO:0000256" key="4">
    <source>
        <dbReference type="ARBA" id="ARBA00022989"/>
    </source>
</evidence>
<dbReference type="Pfam" id="PF01529">
    <property type="entry name" value="DHHC"/>
    <property type="match status" value="1"/>
</dbReference>
<dbReference type="EMBL" id="CP092620">
    <property type="protein sequence ID" value="UMM14839.1"/>
    <property type="molecule type" value="Genomic_DNA"/>
</dbReference>